<keyword evidence="4" id="KW-1185">Reference proteome</keyword>
<organism evidence="3 4">
    <name type="scientific">Limnospira platensis NIES-46</name>
    <dbReference type="NCBI Taxonomy" id="1236695"/>
    <lineage>
        <taxon>Bacteria</taxon>
        <taxon>Bacillati</taxon>
        <taxon>Cyanobacteriota</taxon>
        <taxon>Cyanophyceae</taxon>
        <taxon>Oscillatoriophycideae</taxon>
        <taxon>Oscillatoriales</taxon>
        <taxon>Sirenicapillariaceae</taxon>
        <taxon>Limnospira</taxon>
    </lineage>
</organism>
<keyword evidence="1" id="KW-0175">Coiled coil</keyword>
<evidence type="ECO:0000256" key="1">
    <source>
        <dbReference type="SAM" id="Coils"/>
    </source>
</evidence>
<dbReference type="SUPFAM" id="SSF57997">
    <property type="entry name" value="Tropomyosin"/>
    <property type="match status" value="1"/>
</dbReference>
<dbReference type="Pfam" id="PF11283">
    <property type="entry name" value="DUF3084"/>
    <property type="match status" value="1"/>
</dbReference>
<keyword evidence="2" id="KW-0812">Transmembrane</keyword>
<evidence type="ECO:0000313" key="3">
    <source>
        <dbReference type="EMBL" id="GCE92423.1"/>
    </source>
</evidence>
<dbReference type="Gene3D" id="1.20.120.330">
    <property type="entry name" value="Nucleotidyltransferases domain 2"/>
    <property type="match status" value="1"/>
</dbReference>
<proteinExistence type="predicted"/>
<evidence type="ECO:0000256" key="2">
    <source>
        <dbReference type="SAM" id="Phobius"/>
    </source>
</evidence>
<gene>
    <name evidence="3" type="ORF">NIES46_04630</name>
</gene>
<evidence type="ECO:0008006" key="5">
    <source>
        <dbReference type="Google" id="ProtNLM"/>
    </source>
</evidence>
<keyword evidence="2" id="KW-1133">Transmembrane helix</keyword>
<dbReference type="RefSeq" id="WP_006617539.1">
    <property type="nucleotide sequence ID" value="NZ_BIMW01000015.1"/>
</dbReference>
<dbReference type="Proteomes" id="UP000326169">
    <property type="component" value="Unassembled WGS sequence"/>
</dbReference>
<dbReference type="GeneID" id="301681430"/>
<sequence>MTAAFIFVIAILTLGGVIAVVSDRLGTKVGKARLSLFKMRPKKTAAVVTMATGTMLSALTLVILFATSKPLRRGVFTIDQIQDRLNQARKDLTQAQVEKHRVESELIQAQNELQAAVDYLNEINSSLNNAKVEVSEREQELERAQSRLENTESELHQLQNQLSQMEAAKTEIEAEVDSIESQLSQVYQQKKELETEIDQLQVERQDLIEQRERVSAQIEDRDRQIADQDMVIAEREKRLSELEIAQQQLEEQKANAQRGFQMLREGSVALKRGEVLASGLVRIGDKDSSKDAVNRLLQEANRNALRFVQMGNQSANQDMVVMITKAEVEELIEEINDGEEYVVQIVAAANYLVGEKRVAVYTRAELNQLLFSSGQIVAGTSLNPATMTSERLQQQLQQLLDASSFRARFVGVVNGSIEMSDDRIDTLISFIQRLEEYDQTLELQAVAAQDTYTIGPLRLDLLARHNGEVLISTRQQTRKLDDIDWAEVWRW</sequence>
<feature type="coiled-coil region" evidence="1">
    <location>
        <begin position="78"/>
        <end position="259"/>
    </location>
</feature>
<reference evidence="3 4" key="1">
    <citation type="journal article" date="2019" name="J Genomics">
        <title>The Draft Genome of a Hydrogen-producing Cyanobacterium, Arthrospira platensis NIES-46.</title>
        <authorList>
            <person name="Suzuki S."/>
            <person name="Yamaguchi H."/>
            <person name="Kawachi M."/>
        </authorList>
    </citation>
    <scope>NUCLEOTIDE SEQUENCE [LARGE SCALE GENOMIC DNA]</scope>
    <source>
        <strain evidence="3 4">NIES-46</strain>
    </source>
</reference>
<name>A0A5M3SYZ9_LIMPL</name>
<dbReference type="EMBL" id="BIMW01000015">
    <property type="protein sequence ID" value="GCE92423.1"/>
    <property type="molecule type" value="Genomic_DNA"/>
</dbReference>
<comment type="caution">
    <text evidence="3">The sequence shown here is derived from an EMBL/GenBank/DDBJ whole genome shotgun (WGS) entry which is preliminary data.</text>
</comment>
<protein>
    <recommendedName>
        <fullName evidence="5">DUF3084 domain-containing protein</fullName>
    </recommendedName>
</protein>
<keyword evidence="2" id="KW-0472">Membrane</keyword>
<feature type="transmembrane region" description="Helical" evidence="2">
    <location>
        <begin position="43"/>
        <end position="66"/>
    </location>
</feature>
<dbReference type="InterPro" id="IPR021435">
    <property type="entry name" value="DUF3084"/>
</dbReference>
<accession>A0A5M3SYZ9</accession>
<evidence type="ECO:0000313" key="4">
    <source>
        <dbReference type="Proteomes" id="UP000326169"/>
    </source>
</evidence>